<dbReference type="InterPro" id="IPR019546">
    <property type="entry name" value="TAT_signal_bac_arc"/>
</dbReference>
<reference evidence="1 2" key="1">
    <citation type="journal article" date="2016" name="Nat. Commun.">
        <title>Thousands of microbial genomes shed light on interconnected biogeochemical processes in an aquifer system.</title>
        <authorList>
            <person name="Anantharaman K."/>
            <person name="Brown C.T."/>
            <person name="Hug L.A."/>
            <person name="Sharon I."/>
            <person name="Castelle C.J."/>
            <person name="Probst A.J."/>
            <person name="Thomas B.C."/>
            <person name="Singh A."/>
            <person name="Wilkins M.J."/>
            <person name="Karaoz U."/>
            <person name="Brodie E.L."/>
            <person name="Williams K.H."/>
            <person name="Hubbard S.S."/>
            <person name="Banfield J.F."/>
        </authorList>
    </citation>
    <scope>NUCLEOTIDE SEQUENCE [LARGE SCALE GENOMIC DNA]</scope>
</reference>
<accession>A0A1F5F3V6</accession>
<dbReference type="PROSITE" id="PS51318">
    <property type="entry name" value="TAT"/>
    <property type="match status" value="1"/>
</dbReference>
<dbReference type="InterPro" id="IPR006311">
    <property type="entry name" value="TAT_signal"/>
</dbReference>
<evidence type="ECO:0000313" key="1">
    <source>
        <dbReference type="EMBL" id="OGD74290.1"/>
    </source>
</evidence>
<organism evidence="1 2">
    <name type="scientific">Candidatus Collierbacteria bacterium RIFOXYA2_FULL_46_10</name>
    <dbReference type="NCBI Taxonomy" id="1817726"/>
    <lineage>
        <taxon>Bacteria</taxon>
        <taxon>Candidatus Collieribacteriota</taxon>
    </lineage>
</organism>
<gene>
    <name evidence="1" type="ORF">A2228_01990</name>
</gene>
<protein>
    <submittedName>
        <fullName evidence="1">Uncharacterized protein</fullName>
    </submittedName>
</protein>
<dbReference type="NCBIfam" id="TIGR01409">
    <property type="entry name" value="TAT_signal_seq"/>
    <property type="match status" value="1"/>
</dbReference>
<dbReference type="EMBL" id="MFAK01000037">
    <property type="protein sequence ID" value="OGD74290.1"/>
    <property type="molecule type" value="Genomic_DNA"/>
</dbReference>
<dbReference type="AlphaFoldDB" id="A0A1F5F3V6"/>
<evidence type="ECO:0000313" key="2">
    <source>
        <dbReference type="Proteomes" id="UP000176191"/>
    </source>
</evidence>
<dbReference type="Proteomes" id="UP000176191">
    <property type="component" value="Unassembled WGS sequence"/>
</dbReference>
<sequence length="626" mass="71197">MSEPGGDSKKISRRDFLKLAGAALGGLGLLKGGSELSKLLGKDEGETKESPWTQMHFENNPKELFDHPELRDRMEAELGGWGRLVDELWKVDQRKHDLPEEGFVKLEEWDKSVGKLVEMVFHEGELCWGAEKESLKEVLPEAQTKYYEYASYLRMSLIVADYFRDLNPEKVYEFLVHLPEQELVSLRMGSDPIDVAMPDDFRRLQIGAMWNYPWNSMILGQATSGTHPIVAQIVSETGSELWEKPGWETEDILPDKSMEIDKDPWTLWRRPEKGQIINFDPEVAKAVKKKLSKLGIERGMKSITWMDIGKENFPQGNAEISTSKINVGGGVENLDLKTYEKNALAYDGIIFHEATHSLWHRSWMLKGLDRLAFRDLYLKIARQFDPLRSMKSIFAPEGEYPAVEGELSDVEAKVLASENSNEMIATDYSVGILMGQGYRVTVGQYTKELNMGMREMGNGDLYKDLLAYRNHFGLHDYIDKLQTSLPTLEGLARLTAETIIGNRSEIEYLKRGNLLGHVTNPRFIEEVVLPLTLAHLTMYRPDEVKQAMMEGSNPEVSGAFFDSWNKRLKKFIQGLFYDELVANVVGYMLVDPGDKSKWGEVNANFGKMLNLLKKNGLAYKSEKKTV</sequence>
<comment type="caution">
    <text evidence="1">The sequence shown here is derived from an EMBL/GenBank/DDBJ whole genome shotgun (WGS) entry which is preliminary data.</text>
</comment>
<name>A0A1F5F3V6_9BACT</name>
<proteinExistence type="predicted"/>